<evidence type="ECO:0000256" key="1">
    <source>
        <dbReference type="SAM" id="MobiDB-lite"/>
    </source>
</evidence>
<gene>
    <name evidence="2" type="ORF">A8926_2103</name>
</gene>
<evidence type="ECO:0000313" key="2">
    <source>
        <dbReference type="EMBL" id="PKW14484.1"/>
    </source>
</evidence>
<feature type="region of interest" description="Disordered" evidence="1">
    <location>
        <begin position="1"/>
        <end position="104"/>
    </location>
</feature>
<sequence length="151" mass="16327">MPDNQPETDDQEDSGEDMTPVYDSNGVAHWPGGRAATVTRWPGRSRDVPRCPASSPGPGARQPPGRLAFGGWRGSTRGKNAATEHPRAGAPSVRTSTERKPMPGMEEVRARIAQANEKMQVGITALQHTNLVYDEPQQAMVSTTESYAGRM</sequence>
<dbReference type="AlphaFoldDB" id="A0A2N3XUX7"/>
<dbReference type="STRING" id="994479.GCA_000194155_01978"/>
<accession>A0A2N3XUX7</accession>
<evidence type="ECO:0000313" key="3">
    <source>
        <dbReference type="Proteomes" id="UP000233786"/>
    </source>
</evidence>
<organism evidence="2 3">
    <name type="scientific">Saccharopolyspora spinosa</name>
    <dbReference type="NCBI Taxonomy" id="60894"/>
    <lineage>
        <taxon>Bacteria</taxon>
        <taxon>Bacillati</taxon>
        <taxon>Actinomycetota</taxon>
        <taxon>Actinomycetes</taxon>
        <taxon>Pseudonocardiales</taxon>
        <taxon>Pseudonocardiaceae</taxon>
        <taxon>Saccharopolyspora</taxon>
    </lineage>
</organism>
<name>A0A2N3XUX7_SACSN</name>
<keyword evidence="3" id="KW-1185">Reference proteome</keyword>
<proteinExistence type="predicted"/>
<dbReference type="Proteomes" id="UP000233786">
    <property type="component" value="Unassembled WGS sequence"/>
</dbReference>
<feature type="compositionally biased region" description="Acidic residues" evidence="1">
    <location>
        <begin position="1"/>
        <end position="16"/>
    </location>
</feature>
<reference evidence="2" key="1">
    <citation type="submission" date="2017-12" db="EMBL/GenBank/DDBJ databases">
        <title>Sequencing the genomes of 1000 Actinobacteria strains.</title>
        <authorList>
            <person name="Klenk H.-P."/>
        </authorList>
    </citation>
    <scope>NUCLEOTIDE SEQUENCE [LARGE SCALE GENOMIC DNA]</scope>
    <source>
        <strain evidence="2">DSM 44228</strain>
    </source>
</reference>
<dbReference type="EMBL" id="PJNB01000001">
    <property type="protein sequence ID" value="PKW14484.1"/>
    <property type="molecule type" value="Genomic_DNA"/>
</dbReference>
<protein>
    <submittedName>
        <fullName evidence="2">Uncharacterized protein</fullName>
    </submittedName>
</protein>
<comment type="caution">
    <text evidence="2">The sequence shown here is derived from an EMBL/GenBank/DDBJ whole genome shotgun (WGS) entry which is preliminary data.</text>
</comment>